<protein>
    <recommendedName>
        <fullName evidence="1">Protein kinase domain-containing protein</fullName>
    </recommendedName>
</protein>
<dbReference type="Gene3D" id="1.10.510.10">
    <property type="entry name" value="Transferase(Phosphotransferase) domain 1"/>
    <property type="match status" value="1"/>
</dbReference>
<evidence type="ECO:0000259" key="1">
    <source>
        <dbReference type="PROSITE" id="PS50011"/>
    </source>
</evidence>
<dbReference type="GO" id="GO:0005524">
    <property type="term" value="F:ATP binding"/>
    <property type="evidence" value="ECO:0007669"/>
    <property type="project" value="InterPro"/>
</dbReference>
<dbReference type="KEGG" id="gtt:GUITHDRAFT_49846"/>
<sequence>QITDGMNHLSLNGVVHRNLTCASILVFNLDIVESKNLHIKICELDQAVCSGGKLHGNTAPLNTKLKVRPLRWMAPESLQYEQFSEKSDVWAFGVTMWEILSWASAPFSHIVDDAEVERRVLAGERLLMPSSSHPGTFEIAQECWKDAKAERPSF</sequence>
<dbReference type="SUPFAM" id="SSF56112">
    <property type="entry name" value="Protein kinase-like (PK-like)"/>
    <property type="match status" value="1"/>
</dbReference>
<dbReference type="InterPro" id="IPR020635">
    <property type="entry name" value="Tyr_kinase_cat_dom"/>
</dbReference>
<dbReference type="AlphaFoldDB" id="L1IR61"/>
<organism evidence="2">
    <name type="scientific">Guillardia theta (strain CCMP2712)</name>
    <name type="common">Cryptophyte</name>
    <dbReference type="NCBI Taxonomy" id="905079"/>
    <lineage>
        <taxon>Eukaryota</taxon>
        <taxon>Cryptophyceae</taxon>
        <taxon>Pyrenomonadales</taxon>
        <taxon>Geminigeraceae</taxon>
        <taxon>Guillardia</taxon>
    </lineage>
</organism>
<name>L1IR61_GUITC</name>
<dbReference type="RefSeq" id="XP_005825349.1">
    <property type="nucleotide sequence ID" value="XM_005825292.1"/>
</dbReference>
<dbReference type="STRING" id="905079.L1IR61"/>
<dbReference type="GO" id="GO:0004714">
    <property type="term" value="F:transmembrane receptor protein tyrosine kinase activity"/>
    <property type="evidence" value="ECO:0007669"/>
    <property type="project" value="TreeGrafter"/>
</dbReference>
<dbReference type="GO" id="GO:0007169">
    <property type="term" value="P:cell surface receptor protein tyrosine kinase signaling pathway"/>
    <property type="evidence" value="ECO:0007669"/>
    <property type="project" value="TreeGrafter"/>
</dbReference>
<dbReference type="GeneID" id="17295089"/>
<dbReference type="InterPro" id="IPR011009">
    <property type="entry name" value="Kinase-like_dom_sf"/>
</dbReference>
<proteinExistence type="predicted"/>
<accession>L1IR61</accession>
<gene>
    <name evidence="2" type="ORF">GUITHDRAFT_49846</name>
</gene>
<dbReference type="HOGENOM" id="CLU_000288_7_40_1"/>
<dbReference type="OMA" id="GHASCTP"/>
<reference evidence="4" key="2">
    <citation type="submission" date="2012-11" db="EMBL/GenBank/DDBJ databases">
        <authorList>
            <person name="Kuo A."/>
            <person name="Curtis B.A."/>
            <person name="Tanifuji G."/>
            <person name="Burki F."/>
            <person name="Gruber A."/>
            <person name="Irimia M."/>
            <person name="Maruyama S."/>
            <person name="Arias M.C."/>
            <person name="Ball S.G."/>
            <person name="Gile G.H."/>
            <person name="Hirakawa Y."/>
            <person name="Hopkins J.F."/>
            <person name="Rensing S.A."/>
            <person name="Schmutz J."/>
            <person name="Symeonidi A."/>
            <person name="Elias M."/>
            <person name="Eveleigh R.J."/>
            <person name="Herman E.K."/>
            <person name="Klute M.J."/>
            <person name="Nakayama T."/>
            <person name="Obornik M."/>
            <person name="Reyes-Prieto A."/>
            <person name="Armbrust E.V."/>
            <person name="Aves S.J."/>
            <person name="Beiko R.G."/>
            <person name="Coutinho P."/>
            <person name="Dacks J.B."/>
            <person name="Durnford D.G."/>
            <person name="Fast N.M."/>
            <person name="Green B.R."/>
            <person name="Grisdale C."/>
            <person name="Hempe F."/>
            <person name="Henrissat B."/>
            <person name="Hoppner M.P."/>
            <person name="Ishida K.-I."/>
            <person name="Kim E."/>
            <person name="Koreny L."/>
            <person name="Kroth P.G."/>
            <person name="Liu Y."/>
            <person name="Malik S.-B."/>
            <person name="Maier U.G."/>
            <person name="McRose D."/>
            <person name="Mock T."/>
            <person name="Neilson J.A."/>
            <person name="Onodera N.T."/>
            <person name="Poole A.M."/>
            <person name="Pritham E.J."/>
            <person name="Richards T.A."/>
            <person name="Rocap G."/>
            <person name="Roy S.W."/>
            <person name="Sarai C."/>
            <person name="Schaack S."/>
            <person name="Shirato S."/>
            <person name="Slamovits C.H."/>
            <person name="Spencer D.F."/>
            <person name="Suzuki S."/>
            <person name="Worden A.Z."/>
            <person name="Zauner S."/>
            <person name="Barry K."/>
            <person name="Bell C."/>
            <person name="Bharti A.K."/>
            <person name="Crow J.A."/>
            <person name="Grimwood J."/>
            <person name="Kramer R."/>
            <person name="Lindquist E."/>
            <person name="Lucas S."/>
            <person name="Salamov A."/>
            <person name="McFadden G.I."/>
            <person name="Lane C.E."/>
            <person name="Keeling P.J."/>
            <person name="Gray M.W."/>
            <person name="Grigoriev I.V."/>
            <person name="Archibald J.M."/>
        </authorList>
    </citation>
    <scope>NUCLEOTIDE SEQUENCE</scope>
    <source>
        <strain evidence="4">CCMP2712</strain>
    </source>
</reference>
<dbReference type="OrthoDB" id="4062651at2759"/>
<dbReference type="Proteomes" id="UP000011087">
    <property type="component" value="Unassembled WGS sequence"/>
</dbReference>
<dbReference type="PaxDb" id="55529-EKX38369"/>
<dbReference type="PANTHER" id="PTHR24416">
    <property type="entry name" value="TYROSINE-PROTEIN KINASE RECEPTOR"/>
    <property type="match status" value="1"/>
</dbReference>
<dbReference type="GO" id="GO:0005886">
    <property type="term" value="C:plasma membrane"/>
    <property type="evidence" value="ECO:0007669"/>
    <property type="project" value="TreeGrafter"/>
</dbReference>
<feature type="non-terminal residue" evidence="2">
    <location>
        <position position="154"/>
    </location>
</feature>
<dbReference type="InterPro" id="IPR001245">
    <property type="entry name" value="Ser-Thr/Tyr_kinase_cat_dom"/>
</dbReference>
<evidence type="ECO:0000313" key="2">
    <source>
        <dbReference type="EMBL" id="EKX38369.1"/>
    </source>
</evidence>
<dbReference type="eggNOG" id="KOG0200">
    <property type="taxonomic scope" value="Eukaryota"/>
</dbReference>
<keyword evidence="4" id="KW-1185">Reference proteome</keyword>
<dbReference type="Pfam" id="PF07714">
    <property type="entry name" value="PK_Tyr_Ser-Thr"/>
    <property type="match status" value="1"/>
</dbReference>
<dbReference type="InterPro" id="IPR050122">
    <property type="entry name" value="RTK"/>
</dbReference>
<feature type="non-terminal residue" evidence="2">
    <location>
        <position position="1"/>
    </location>
</feature>
<dbReference type="EMBL" id="JH993049">
    <property type="protein sequence ID" value="EKX38369.1"/>
    <property type="molecule type" value="Genomic_DNA"/>
</dbReference>
<dbReference type="SMART" id="SM00219">
    <property type="entry name" value="TyrKc"/>
    <property type="match status" value="1"/>
</dbReference>
<evidence type="ECO:0000313" key="3">
    <source>
        <dbReference type="EnsemblProtists" id="EKX38369"/>
    </source>
</evidence>
<reference evidence="3" key="3">
    <citation type="submission" date="2015-06" db="UniProtKB">
        <authorList>
            <consortium name="EnsemblProtists"/>
        </authorList>
    </citation>
    <scope>IDENTIFICATION</scope>
</reference>
<reference evidence="2 4" key="1">
    <citation type="journal article" date="2012" name="Nature">
        <title>Algal genomes reveal evolutionary mosaicism and the fate of nucleomorphs.</title>
        <authorList>
            <consortium name="DOE Joint Genome Institute"/>
            <person name="Curtis B.A."/>
            <person name="Tanifuji G."/>
            <person name="Burki F."/>
            <person name="Gruber A."/>
            <person name="Irimia M."/>
            <person name="Maruyama S."/>
            <person name="Arias M.C."/>
            <person name="Ball S.G."/>
            <person name="Gile G.H."/>
            <person name="Hirakawa Y."/>
            <person name="Hopkins J.F."/>
            <person name="Kuo A."/>
            <person name="Rensing S.A."/>
            <person name="Schmutz J."/>
            <person name="Symeonidi A."/>
            <person name="Elias M."/>
            <person name="Eveleigh R.J."/>
            <person name="Herman E.K."/>
            <person name="Klute M.J."/>
            <person name="Nakayama T."/>
            <person name="Obornik M."/>
            <person name="Reyes-Prieto A."/>
            <person name="Armbrust E.V."/>
            <person name="Aves S.J."/>
            <person name="Beiko R.G."/>
            <person name="Coutinho P."/>
            <person name="Dacks J.B."/>
            <person name="Durnford D.G."/>
            <person name="Fast N.M."/>
            <person name="Green B.R."/>
            <person name="Grisdale C.J."/>
            <person name="Hempel F."/>
            <person name="Henrissat B."/>
            <person name="Hoppner M.P."/>
            <person name="Ishida K."/>
            <person name="Kim E."/>
            <person name="Koreny L."/>
            <person name="Kroth P.G."/>
            <person name="Liu Y."/>
            <person name="Malik S.B."/>
            <person name="Maier U.G."/>
            <person name="McRose D."/>
            <person name="Mock T."/>
            <person name="Neilson J.A."/>
            <person name="Onodera N.T."/>
            <person name="Poole A.M."/>
            <person name="Pritham E.J."/>
            <person name="Richards T.A."/>
            <person name="Rocap G."/>
            <person name="Roy S.W."/>
            <person name="Sarai C."/>
            <person name="Schaack S."/>
            <person name="Shirato S."/>
            <person name="Slamovits C.H."/>
            <person name="Spencer D.F."/>
            <person name="Suzuki S."/>
            <person name="Worden A.Z."/>
            <person name="Zauner S."/>
            <person name="Barry K."/>
            <person name="Bell C."/>
            <person name="Bharti A.K."/>
            <person name="Crow J.A."/>
            <person name="Grimwood J."/>
            <person name="Kramer R."/>
            <person name="Lindquist E."/>
            <person name="Lucas S."/>
            <person name="Salamov A."/>
            <person name="McFadden G.I."/>
            <person name="Lane C.E."/>
            <person name="Keeling P.J."/>
            <person name="Gray M.W."/>
            <person name="Grigoriev I.V."/>
            <person name="Archibald J.M."/>
        </authorList>
    </citation>
    <scope>NUCLEOTIDE SEQUENCE</scope>
    <source>
        <strain evidence="2 4">CCMP2712</strain>
    </source>
</reference>
<dbReference type="PANTHER" id="PTHR24416:SF611">
    <property type="entry name" value="TYROSINE-PROTEIN KINASE TRANSMEMBRANE RECEPTOR ROR"/>
    <property type="match status" value="1"/>
</dbReference>
<feature type="domain" description="Protein kinase" evidence="1">
    <location>
        <begin position="1"/>
        <end position="154"/>
    </location>
</feature>
<evidence type="ECO:0000313" key="4">
    <source>
        <dbReference type="Proteomes" id="UP000011087"/>
    </source>
</evidence>
<dbReference type="InterPro" id="IPR000719">
    <property type="entry name" value="Prot_kinase_dom"/>
</dbReference>
<dbReference type="PROSITE" id="PS50011">
    <property type="entry name" value="PROTEIN_KINASE_DOM"/>
    <property type="match status" value="1"/>
</dbReference>
<dbReference type="GO" id="GO:0043235">
    <property type="term" value="C:receptor complex"/>
    <property type="evidence" value="ECO:0007669"/>
    <property type="project" value="TreeGrafter"/>
</dbReference>
<dbReference type="EnsemblProtists" id="EKX38369">
    <property type="protein sequence ID" value="EKX38369"/>
    <property type="gene ID" value="GUITHDRAFT_49846"/>
</dbReference>